<feature type="domain" description="Neurotransmitter-gated ion-channel ligand-binding" evidence="7">
    <location>
        <begin position="1"/>
        <end position="72"/>
    </location>
</feature>
<proteinExistence type="predicted"/>
<feature type="domain" description="Neurotransmitter-gated ion-channel transmembrane" evidence="8">
    <location>
        <begin position="79"/>
        <end position="293"/>
    </location>
</feature>
<reference evidence="9 10" key="1">
    <citation type="journal article" date="2015" name="Genome Biol.">
        <title>Comparative genomics of Steinernema reveals deeply conserved gene regulatory networks.</title>
        <authorList>
            <person name="Dillman A.R."/>
            <person name="Macchietto M."/>
            <person name="Porter C.F."/>
            <person name="Rogers A."/>
            <person name="Williams B."/>
            <person name="Antoshechkin I."/>
            <person name="Lee M.M."/>
            <person name="Goodwin Z."/>
            <person name="Lu X."/>
            <person name="Lewis E.E."/>
            <person name="Goodrich-Blair H."/>
            <person name="Stock S.P."/>
            <person name="Adams B.J."/>
            <person name="Sternberg P.W."/>
            <person name="Mortazavi A."/>
        </authorList>
    </citation>
    <scope>NUCLEOTIDE SEQUENCE [LARGE SCALE GENOMIC DNA]</scope>
    <source>
        <strain evidence="9 10">ALL</strain>
    </source>
</reference>
<feature type="transmembrane region" description="Helical" evidence="6">
    <location>
        <begin position="108"/>
        <end position="126"/>
    </location>
</feature>
<comment type="subcellular location">
    <subcellularLocation>
        <location evidence="1">Membrane</location>
        <topology evidence="1">Multi-pass membrane protein</topology>
    </subcellularLocation>
</comment>
<comment type="caution">
    <text evidence="9">The sequence shown here is derived from an EMBL/GenBank/DDBJ whole genome shotgun (WGS) entry which is preliminary data.</text>
</comment>
<dbReference type="Pfam" id="PF02931">
    <property type="entry name" value="Neur_chan_LBD"/>
    <property type="match status" value="1"/>
</dbReference>
<accession>A0A4U8UP77</accession>
<feature type="transmembrane region" description="Helical" evidence="6">
    <location>
        <begin position="73"/>
        <end position="96"/>
    </location>
</feature>
<dbReference type="Pfam" id="PF02932">
    <property type="entry name" value="Neur_chan_memb"/>
    <property type="match status" value="1"/>
</dbReference>
<evidence type="ECO:0000259" key="8">
    <source>
        <dbReference type="Pfam" id="PF02932"/>
    </source>
</evidence>
<reference evidence="9 10" key="2">
    <citation type="journal article" date="2019" name="G3 (Bethesda)">
        <title>Hybrid Assembly of the Genome of the Entomopathogenic Nematode Steinernema carpocapsae Identifies the X-Chromosome.</title>
        <authorList>
            <person name="Serra L."/>
            <person name="Macchietto M."/>
            <person name="Macias-Munoz A."/>
            <person name="McGill C.J."/>
            <person name="Rodriguez I.M."/>
            <person name="Rodriguez B."/>
            <person name="Murad R."/>
            <person name="Mortazavi A."/>
        </authorList>
    </citation>
    <scope>NUCLEOTIDE SEQUENCE [LARGE SCALE GENOMIC DNA]</scope>
    <source>
        <strain evidence="9 10">ALL</strain>
    </source>
</reference>
<dbReference type="Gene3D" id="1.20.58.390">
    <property type="entry name" value="Neurotransmitter-gated ion-channel transmembrane domain"/>
    <property type="match status" value="1"/>
</dbReference>
<evidence type="ECO:0000256" key="6">
    <source>
        <dbReference type="SAM" id="Phobius"/>
    </source>
</evidence>
<dbReference type="STRING" id="34508.A0A4U8UP77"/>
<protein>
    <recommendedName>
        <fullName evidence="11">Neurotransmitter-gated ion-channel transmembrane domain-containing protein</fullName>
    </recommendedName>
</protein>
<feature type="compositionally biased region" description="Basic and acidic residues" evidence="5">
    <location>
        <begin position="283"/>
        <end position="306"/>
    </location>
</feature>
<keyword evidence="4 6" id="KW-0472">Membrane</keyword>
<keyword evidence="10" id="KW-1185">Reference proteome</keyword>
<evidence type="ECO:0000313" key="10">
    <source>
        <dbReference type="Proteomes" id="UP000298663"/>
    </source>
</evidence>
<dbReference type="InterPro" id="IPR006202">
    <property type="entry name" value="Neur_chan_lig-bd"/>
</dbReference>
<dbReference type="GO" id="GO:0016020">
    <property type="term" value="C:membrane"/>
    <property type="evidence" value="ECO:0007669"/>
    <property type="project" value="UniProtKB-SubCell"/>
</dbReference>
<dbReference type="OrthoDB" id="410315at2759"/>
<keyword evidence="2 6" id="KW-0812">Transmembrane</keyword>
<evidence type="ECO:0000256" key="5">
    <source>
        <dbReference type="SAM" id="MobiDB-lite"/>
    </source>
</evidence>
<dbReference type="InterPro" id="IPR036719">
    <property type="entry name" value="Neuro-gated_channel_TM_sf"/>
</dbReference>
<dbReference type="SUPFAM" id="SSF90112">
    <property type="entry name" value="Neurotransmitter-gated ion-channel transmembrane pore"/>
    <property type="match status" value="1"/>
</dbReference>
<evidence type="ECO:0008006" key="11">
    <source>
        <dbReference type="Google" id="ProtNLM"/>
    </source>
</evidence>
<feature type="region of interest" description="Disordered" evidence="5">
    <location>
        <begin position="283"/>
        <end position="319"/>
    </location>
</feature>
<dbReference type="PANTHER" id="PTHR18945">
    <property type="entry name" value="NEUROTRANSMITTER GATED ION CHANNEL"/>
    <property type="match status" value="1"/>
</dbReference>
<dbReference type="InterPro" id="IPR036734">
    <property type="entry name" value="Neur_chan_lig-bd_sf"/>
</dbReference>
<feature type="transmembrane region" description="Helical" evidence="6">
    <location>
        <begin position="138"/>
        <end position="162"/>
    </location>
</feature>
<name>A0A4U8UP77_STECR</name>
<dbReference type="Gene3D" id="2.70.170.10">
    <property type="entry name" value="Neurotransmitter-gated ion-channel ligand-binding domain"/>
    <property type="match status" value="1"/>
</dbReference>
<evidence type="ECO:0000313" key="9">
    <source>
        <dbReference type="EMBL" id="TMS34105.1"/>
    </source>
</evidence>
<sequence length="319" mass="36545">MTFGSWTYDKKSIDYHPNNDSTINGAIGTNRCIENEAWNILGTQVERKEVKYDCCVHNYTLLEFYLHIQRKPLFYLINLIAPTSVITLIAIVGFFSSSTMNDMREEKISLGITTLLSMSILIFMVSDQMPSTSSFIPLIGWFYTSMMMLISFGTLCASFVICMQKKGILGNRPESRTMRWARWFGKICMLEMPLVMKEAYALKAKQEKLKRQAAGQRKQSIWQRWQKIGRDISRLSIPSMQTQSTIMTTDNSFTSISLKRVAAEPPPDLATLASKIVREMRLQKAKKQEEELAKTQREQQGKRSDLSETPPSQFLEVPS</sequence>
<dbReference type="Proteomes" id="UP000298663">
    <property type="component" value="Unassembled WGS sequence"/>
</dbReference>
<evidence type="ECO:0000256" key="2">
    <source>
        <dbReference type="ARBA" id="ARBA00022692"/>
    </source>
</evidence>
<dbReference type="GO" id="GO:0005230">
    <property type="term" value="F:extracellular ligand-gated monoatomic ion channel activity"/>
    <property type="evidence" value="ECO:0007669"/>
    <property type="project" value="InterPro"/>
</dbReference>
<dbReference type="InterPro" id="IPR038050">
    <property type="entry name" value="Neuro_actylchol_rec"/>
</dbReference>
<evidence type="ECO:0000256" key="3">
    <source>
        <dbReference type="ARBA" id="ARBA00022989"/>
    </source>
</evidence>
<dbReference type="CDD" id="cd19051">
    <property type="entry name" value="LGIC_TM_cation"/>
    <property type="match status" value="1"/>
</dbReference>
<evidence type="ECO:0000259" key="7">
    <source>
        <dbReference type="Pfam" id="PF02931"/>
    </source>
</evidence>
<evidence type="ECO:0000256" key="1">
    <source>
        <dbReference type="ARBA" id="ARBA00004141"/>
    </source>
</evidence>
<keyword evidence="3 6" id="KW-1133">Transmembrane helix</keyword>
<evidence type="ECO:0000256" key="4">
    <source>
        <dbReference type="ARBA" id="ARBA00023136"/>
    </source>
</evidence>
<dbReference type="GO" id="GO:0004888">
    <property type="term" value="F:transmembrane signaling receptor activity"/>
    <property type="evidence" value="ECO:0007669"/>
    <property type="project" value="InterPro"/>
</dbReference>
<dbReference type="SUPFAM" id="SSF63712">
    <property type="entry name" value="Nicotinic receptor ligand binding domain-like"/>
    <property type="match status" value="1"/>
</dbReference>
<gene>
    <name evidence="9" type="ORF">L596_001756</name>
</gene>
<dbReference type="AlphaFoldDB" id="A0A4U8UP77"/>
<organism evidence="9 10">
    <name type="scientific">Steinernema carpocapsae</name>
    <name type="common">Entomopathogenic nematode</name>
    <dbReference type="NCBI Taxonomy" id="34508"/>
    <lineage>
        <taxon>Eukaryota</taxon>
        <taxon>Metazoa</taxon>
        <taxon>Ecdysozoa</taxon>
        <taxon>Nematoda</taxon>
        <taxon>Chromadorea</taxon>
        <taxon>Rhabditida</taxon>
        <taxon>Tylenchina</taxon>
        <taxon>Panagrolaimomorpha</taxon>
        <taxon>Strongyloidoidea</taxon>
        <taxon>Steinernematidae</taxon>
        <taxon>Steinernema</taxon>
    </lineage>
</organism>
<dbReference type="EMBL" id="AZBU02000001">
    <property type="protein sequence ID" value="TMS34105.1"/>
    <property type="molecule type" value="Genomic_DNA"/>
</dbReference>
<dbReference type="FunFam" id="1.20.58.390:FF:000049">
    <property type="entry name" value="AcetylCholine Receptor"/>
    <property type="match status" value="1"/>
</dbReference>
<dbReference type="InterPro" id="IPR006029">
    <property type="entry name" value="Neurotrans-gated_channel_TM"/>
</dbReference>
<dbReference type="InterPro" id="IPR006201">
    <property type="entry name" value="Neur_channel"/>
</dbReference>